<keyword evidence="7" id="KW-0722">Serine protease inhibitor</keyword>
<feature type="compositionally biased region" description="Polar residues" evidence="18">
    <location>
        <begin position="62"/>
        <end position="102"/>
    </location>
</feature>
<dbReference type="OMA" id="FELSSCT"/>
<reference evidence="21" key="2">
    <citation type="submission" date="2025-08" db="UniProtKB">
        <authorList>
            <consortium name="Ensembl"/>
        </authorList>
    </citation>
    <scope>IDENTIFICATION</scope>
    <source>
        <strain evidence="21">2N</strain>
    </source>
</reference>
<evidence type="ECO:0000313" key="22">
    <source>
        <dbReference type="Proteomes" id="UP000005447"/>
    </source>
</evidence>
<dbReference type="SUPFAM" id="SSF56574">
    <property type="entry name" value="Serpins"/>
    <property type="match status" value="1"/>
</dbReference>
<dbReference type="VEuPathDB" id="HostDB:ENSCPOG00000025775"/>
<evidence type="ECO:0000256" key="1">
    <source>
        <dbReference type="ARBA" id="ARBA00004613"/>
    </source>
</evidence>
<dbReference type="Ensembl" id="ENSCPOT00000023108.2">
    <property type="protein sequence ID" value="ENSCPOP00000017102.2"/>
    <property type="gene ID" value="ENSCPOG00000025775.2"/>
</dbReference>
<gene>
    <name evidence="21" type="primary">SERPING1</name>
</gene>
<evidence type="ECO:0000259" key="20">
    <source>
        <dbReference type="SMART" id="SM00093"/>
    </source>
</evidence>
<comment type="function">
    <text evidence="16">Serine protease inhibitor, which acrs as a regulator of the classical complement pathway. Forms a proteolytically inactive stoichiometric complex with the C1r or C1s proteases. May also regulate blood coagulation, fibrinolysis and the generation of kinins. Very efficient inhibitor of FXIIa. Inhibits chymotrypsin and kallikrein.</text>
</comment>
<dbReference type="Gene3D" id="2.30.39.10">
    <property type="entry name" value="Alpha-1-antitrypsin, domain 1"/>
    <property type="match status" value="1"/>
</dbReference>
<evidence type="ECO:0000256" key="16">
    <source>
        <dbReference type="ARBA" id="ARBA00093406"/>
    </source>
</evidence>
<evidence type="ECO:0000256" key="19">
    <source>
        <dbReference type="SAM" id="SignalP"/>
    </source>
</evidence>
<dbReference type="Proteomes" id="UP000005447">
    <property type="component" value="Unassembled WGS sequence"/>
</dbReference>
<comment type="similarity">
    <text evidence="2 17">Belongs to the serpin family.</text>
</comment>
<dbReference type="PANTHER" id="PTHR11461">
    <property type="entry name" value="SERINE PROTEASE INHIBITOR, SERPIN"/>
    <property type="match status" value="1"/>
</dbReference>
<keyword evidence="5" id="KW-0356">Hemostasis</keyword>
<keyword evidence="8" id="KW-0094">Blood coagulation</keyword>
<dbReference type="OrthoDB" id="6433428at2759"/>
<dbReference type="GO" id="GO:0042730">
    <property type="term" value="P:fibrinolysis"/>
    <property type="evidence" value="ECO:0007669"/>
    <property type="project" value="UniProtKB-KW"/>
</dbReference>
<keyword evidence="4" id="KW-0646">Protease inhibitor</keyword>
<evidence type="ECO:0000256" key="4">
    <source>
        <dbReference type="ARBA" id="ARBA00022690"/>
    </source>
</evidence>
<accession>H0W2B0</accession>
<evidence type="ECO:0000256" key="10">
    <source>
        <dbReference type="ARBA" id="ARBA00023281"/>
    </source>
</evidence>
<feature type="domain" description="Serpin" evidence="20">
    <location>
        <begin position="152"/>
        <end position="498"/>
    </location>
</feature>
<dbReference type="SMART" id="SM00093">
    <property type="entry name" value="SERPIN"/>
    <property type="match status" value="1"/>
</dbReference>
<sequence length="500" mass="54520">MSPKQAPRVPWMLLLLLLSPAAGETFSGPAIPESNSKALKPQQQEGGGAEGPGTVPTRGFAHSTTQPAASATTHEAATIARNTSGSLTRAPSGSPTLAPTGSPTQPPTQFPNPTESPAPTEPICPPPATPCSKAQTQEAQEALGEALTDFALKLYQAFAATKNSESNIAFSPFSVASLLTQVLLGAGDSTKKNLEVVLSYPPGFVCVHQALQAFVSKGVTSVSQIFHNSDLPIRDSFVNASQSLYGSSPQALGNDSAANLEHINSWVAEHTRHKISRLLDSLPSDFRLVLLNAIYLSAKWKQPFDQKKKMEPFHLRNTVVQVPMMMSKKHPVAQFIDHNLRAKVGQLQLSHNLSFVILVPQTLEQPLETLENALSPELLRAVIRKLEMSKYQPTYLTMPRVKVASSQSLLPIMEKLEFFDFAYDLNLCGLTEDQDVQVSEMRHHSVLELTETGVEAAAASAISVARNLLVFEVQQPFLFVLWDQEHKFPVFMGRIYDPRA</sequence>
<name>H0W2B0_CAVPO</name>
<keyword evidence="22" id="KW-1185">Reference proteome</keyword>
<dbReference type="GeneTree" id="ENSGT00940000159681"/>
<keyword evidence="10" id="KW-0280">Fibrinolysis</keyword>
<dbReference type="GO" id="GO:0004867">
    <property type="term" value="F:serine-type endopeptidase inhibitor activity"/>
    <property type="evidence" value="ECO:0007669"/>
    <property type="project" value="UniProtKB-KW"/>
</dbReference>
<dbReference type="InterPro" id="IPR000215">
    <property type="entry name" value="Serpin_fam"/>
</dbReference>
<evidence type="ECO:0000256" key="5">
    <source>
        <dbReference type="ARBA" id="ARBA00022696"/>
    </source>
</evidence>
<evidence type="ECO:0000256" key="8">
    <source>
        <dbReference type="ARBA" id="ARBA00023084"/>
    </source>
</evidence>
<dbReference type="PROSITE" id="PS00284">
    <property type="entry name" value="SERPIN"/>
    <property type="match status" value="1"/>
</dbReference>
<dbReference type="GO" id="GO:0005615">
    <property type="term" value="C:extracellular space"/>
    <property type="evidence" value="ECO:0007669"/>
    <property type="project" value="InterPro"/>
</dbReference>
<evidence type="ECO:0000313" key="21">
    <source>
        <dbReference type="Ensembl" id="ENSCPOP00000017102.2"/>
    </source>
</evidence>
<evidence type="ECO:0000256" key="12">
    <source>
        <dbReference type="ARBA" id="ARBA00069137"/>
    </source>
</evidence>
<keyword evidence="6 19" id="KW-0732">Signal</keyword>
<evidence type="ECO:0000256" key="18">
    <source>
        <dbReference type="SAM" id="MobiDB-lite"/>
    </source>
</evidence>
<dbReference type="AlphaFoldDB" id="H0W2B0"/>
<dbReference type="InterPro" id="IPR036186">
    <property type="entry name" value="Serpin_sf"/>
</dbReference>
<protein>
    <recommendedName>
        <fullName evidence="12">Plasma protease C1 inhibitor</fullName>
    </recommendedName>
    <alternativeName>
        <fullName evidence="13">C1 esterase inhibitor</fullName>
    </alternativeName>
    <alternativeName>
        <fullName evidence="14">C1-inhibiting factor</fullName>
    </alternativeName>
    <alternativeName>
        <fullName evidence="15">Serpin G1</fullName>
    </alternativeName>
</protein>
<evidence type="ECO:0000256" key="17">
    <source>
        <dbReference type="RuleBase" id="RU000411"/>
    </source>
</evidence>
<evidence type="ECO:0000256" key="9">
    <source>
        <dbReference type="ARBA" id="ARBA00023180"/>
    </source>
</evidence>
<comment type="subunit">
    <text evidence="11">Interacts with MASP1.</text>
</comment>
<dbReference type="Bgee" id="ENSCPOG00000025775">
    <property type="expression patterns" value="Expressed in ovary and 13 other cell types or tissues"/>
</dbReference>
<feature type="region of interest" description="Disordered" evidence="18">
    <location>
        <begin position="24"/>
        <end position="137"/>
    </location>
</feature>
<dbReference type="Pfam" id="PF00079">
    <property type="entry name" value="Serpin"/>
    <property type="match status" value="1"/>
</dbReference>
<reference evidence="21" key="3">
    <citation type="submission" date="2025-09" db="UniProtKB">
        <authorList>
            <consortium name="Ensembl"/>
        </authorList>
    </citation>
    <scope>IDENTIFICATION</scope>
    <source>
        <strain evidence="21">2N</strain>
    </source>
</reference>
<evidence type="ECO:0000256" key="14">
    <source>
        <dbReference type="ARBA" id="ARBA00077728"/>
    </source>
</evidence>
<dbReference type="GO" id="GO:0007596">
    <property type="term" value="P:blood coagulation"/>
    <property type="evidence" value="ECO:0007669"/>
    <property type="project" value="UniProtKB-KW"/>
</dbReference>
<evidence type="ECO:0000256" key="13">
    <source>
        <dbReference type="ARBA" id="ARBA00076459"/>
    </source>
</evidence>
<dbReference type="InterPro" id="IPR042178">
    <property type="entry name" value="Serpin_sf_1"/>
</dbReference>
<dbReference type="HOGENOM" id="CLU_023330_3_0_1"/>
<evidence type="ECO:0000256" key="3">
    <source>
        <dbReference type="ARBA" id="ARBA00022525"/>
    </source>
</evidence>
<feature type="chain" id="PRO_5011734718" description="Plasma protease C1 inhibitor" evidence="19">
    <location>
        <begin position="24"/>
        <end position="500"/>
    </location>
</feature>
<evidence type="ECO:0000256" key="6">
    <source>
        <dbReference type="ARBA" id="ARBA00022729"/>
    </source>
</evidence>
<organism evidence="21 22">
    <name type="scientific">Cavia porcellus</name>
    <name type="common">Guinea pig</name>
    <dbReference type="NCBI Taxonomy" id="10141"/>
    <lineage>
        <taxon>Eukaryota</taxon>
        <taxon>Metazoa</taxon>
        <taxon>Chordata</taxon>
        <taxon>Craniata</taxon>
        <taxon>Vertebrata</taxon>
        <taxon>Euteleostomi</taxon>
        <taxon>Mammalia</taxon>
        <taxon>Eutheria</taxon>
        <taxon>Euarchontoglires</taxon>
        <taxon>Glires</taxon>
        <taxon>Rodentia</taxon>
        <taxon>Hystricomorpha</taxon>
        <taxon>Caviidae</taxon>
        <taxon>Cavia</taxon>
    </lineage>
</organism>
<dbReference type="FunFam" id="3.30.497.10:FF:000013">
    <property type="entry name" value="Serpin family G member 1"/>
    <property type="match status" value="1"/>
</dbReference>
<feature type="compositionally biased region" description="Pro residues" evidence="18">
    <location>
        <begin position="104"/>
        <end position="129"/>
    </location>
</feature>
<evidence type="ECO:0000256" key="2">
    <source>
        <dbReference type="ARBA" id="ARBA00009500"/>
    </source>
</evidence>
<keyword evidence="9" id="KW-0325">Glycoprotein</keyword>
<dbReference type="InterPro" id="IPR042185">
    <property type="entry name" value="Serpin_sf_2"/>
</dbReference>
<dbReference type="PANTHER" id="PTHR11461:SF159">
    <property type="entry name" value="PLASMA PROTEASE C1 INHIBITOR"/>
    <property type="match status" value="1"/>
</dbReference>
<dbReference type="InterPro" id="IPR023795">
    <property type="entry name" value="Serpin_CS"/>
</dbReference>
<keyword evidence="3" id="KW-0964">Secreted</keyword>
<dbReference type="Gene3D" id="3.30.497.10">
    <property type="entry name" value="Antithrombin, subunit I, domain 2"/>
    <property type="match status" value="1"/>
</dbReference>
<dbReference type="eggNOG" id="KOG2392">
    <property type="taxonomic scope" value="Eukaryota"/>
</dbReference>
<feature type="signal peptide" evidence="19">
    <location>
        <begin position="1"/>
        <end position="23"/>
    </location>
</feature>
<dbReference type="EMBL" id="AAKN02049102">
    <property type="status" value="NOT_ANNOTATED_CDS"/>
    <property type="molecule type" value="Genomic_DNA"/>
</dbReference>
<dbReference type="KEGG" id="cpoc:100735994"/>
<proteinExistence type="inferred from homology"/>
<evidence type="ECO:0000256" key="11">
    <source>
        <dbReference type="ARBA" id="ARBA00063039"/>
    </source>
</evidence>
<reference evidence="22" key="1">
    <citation type="journal article" date="2011" name="Nature">
        <title>A high-resolution map of human evolutionary constraint using 29 mammals.</title>
        <authorList>
            <person name="Lindblad-Toh K."/>
            <person name="Garber M."/>
            <person name="Zuk O."/>
            <person name="Lin M.F."/>
            <person name="Parker B.J."/>
            <person name="Washietl S."/>
            <person name="Kheradpour P."/>
            <person name="Ernst J."/>
            <person name="Jordan G."/>
            <person name="Mauceli E."/>
            <person name="Ward L.D."/>
            <person name="Lowe C.B."/>
            <person name="Holloway A.K."/>
            <person name="Clamp M."/>
            <person name="Gnerre S."/>
            <person name="Alfoldi J."/>
            <person name="Beal K."/>
            <person name="Chang J."/>
            <person name="Clawson H."/>
            <person name="Cuff J."/>
            <person name="Di Palma F."/>
            <person name="Fitzgerald S."/>
            <person name="Flicek P."/>
            <person name="Guttman M."/>
            <person name="Hubisz M.J."/>
            <person name="Jaffe D.B."/>
            <person name="Jungreis I."/>
            <person name="Kent W.J."/>
            <person name="Kostka D."/>
            <person name="Lara M."/>
            <person name="Martins A.L."/>
            <person name="Massingham T."/>
            <person name="Moltke I."/>
            <person name="Raney B.J."/>
            <person name="Rasmussen M.D."/>
            <person name="Robinson J."/>
            <person name="Stark A."/>
            <person name="Vilella A.J."/>
            <person name="Wen J."/>
            <person name="Xie X."/>
            <person name="Zody M.C."/>
            <person name="Baldwin J."/>
            <person name="Bloom T."/>
            <person name="Chin C.W."/>
            <person name="Heiman D."/>
            <person name="Nicol R."/>
            <person name="Nusbaum C."/>
            <person name="Young S."/>
            <person name="Wilkinson J."/>
            <person name="Worley K.C."/>
            <person name="Kovar C.L."/>
            <person name="Muzny D.M."/>
            <person name="Gibbs R.A."/>
            <person name="Cree A."/>
            <person name="Dihn H.H."/>
            <person name="Fowler G."/>
            <person name="Jhangiani S."/>
            <person name="Joshi V."/>
            <person name="Lee S."/>
            <person name="Lewis L.R."/>
            <person name="Nazareth L.V."/>
            <person name="Okwuonu G."/>
            <person name="Santibanez J."/>
            <person name="Warren W.C."/>
            <person name="Mardis E.R."/>
            <person name="Weinstock G.M."/>
            <person name="Wilson R.K."/>
            <person name="Delehaunty K."/>
            <person name="Dooling D."/>
            <person name="Fronik C."/>
            <person name="Fulton L."/>
            <person name="Fulton B."/>
            <person name="Graves T."/>
            <person name="Minx P."/>
            <person name="Sodergren E."/>
            <person name="Birney E."/>
            <person name="Margulies E.H."/>
            <person name="Herrero J."/>
            <person name="Green E.D."/>
            <person name="Haussler D."/>
            <person name="Siepel A."/>
            <person name="Goldman N."/>
            <person name="Pollard K.S."/>
            <person name="Pedersen J.S."/>
            <person name="Lander E.S."/>
            <person name="Kellis M."/>
        </authorList>
    </citation>
    <scope>NUCLEOTIDE SEQUENCE [LARGE SCALE GENOMIC DNA]</scope>
    <source>
        <strain evidence="22">2N</strain>
    </source>
</reference>
<evidence type="ECO:0000256" key="7">
    <source>
        <dbReference type="ARBA" id="ARBA00022900"/>
    </source>
</evidence>
<comment type="subcellular location">
    <subcellularLocation>
        <location evidence="1">Secreted</location>
    </subcellularLocation>
</comment>
<dbReference type="InterPro" id="IPR023796">
    <property type="entry name" value="Serpin_dom"/>
</dbReference>
<evidence type="ECO:0000256" key="15">
    <source>
        <dbReference type="ARBA" id="ARBA00079336"/>
    </source>
</evidence>